<evidence type="ECO:0000256" key="1">
    <source>
        <dbReference type="ARBA" id="ARBA00022801"/>
    </source>
</evidence>
<proteinExistence type="predicted"/>
<dbReference type="InterPro" id="IPR013078">
    <property type="entry name" value="His_Pase_superF_clade-1"/>
</dbReference>
<dbReference type="InterPro" id="IPR029033">
    <property type="entry name" value="His_PPase_superfam"/>
</dbReference>
<accession>A0A7G9RFG8</accession>
<dbReference type="InterPro" id="IPR051021">
    <property type="entry name" value="Mito_Ser/Thr_phosphatase"/>
</dbReference>
<dbReference type="Gene3D" id="3.40.50.1240">
    <property type="entry name" value="Phosphoglycerate mutase-like"/>
    <property type="match status" value="1"/>
</dbReference>
<reference evidence="2 3" key="1">
    <citation type="submission" date="2020-08" db="EMBL/GenBank/DDBJ databases">
        <title>Genome sequence of Nocardioides mesophilus KACC 16243T.</title>
        <authorList>
            <person name="Hyun D.-W."/>
            <person name="Bae J.-W."/>
        </authorList>
    </citation>
    <scope>NUCLEOTIDE SEQUENCE [LARGE SCALE GENOMIC DNA]</scope>
    <source>
        <strain evidence="2 3">KACC 16243</strain>
    </source>
</reference>
<dbReference type="EMBL" id="CP060713">
    <property type="protein sequence ID" value="QNN54343.1"/>
    <property type="molecule type" value="Genomic_DNA"/>
</dbReference>
<protein>
    <submittedName>
        <fullName evidence="2">Histidine phosphatase family protein</fullName>
    </submittedName>
</protein>
<evidence type="ECO:0000313" key="3">
    <source>
        <dbReference type="Proteomes" id="UP000515947"/>
    </source>
</evidence>
<dbReference type="PANTHER" id="PTHR20935">
    <property type="entry name" value="PHOSPHOGLYCERATE MUTASE-RELATED"/>
    <property type="match status" value="1"/>
</dbReference>
<keyword evidence="1" id="KW-0378">Hydrolase</keyword>
<dbReference type="RefSeq" id="WP_187580183.1">
    <property type="nucleotide sequence ID" value="NZ_CP060713.1"/>
</dbReference>
<dbReference type="SMART" id="SM00855">
    <property type="entry name" value="PGAM"/>
    <property type="match status" value="1"/>
</dbReference>
<dbReference type="Proteomes" id="UP000515947">
    <property type="component" value="Chromosome"/>
</dbReference>
<dbReference type="PANTHER" id="PTHR20935:SF0">
    <property type="entry name" value="SERINE_THREONINE-PROTEIN PHOSPHATASE PGAM5, MITOCHONDRIAL"/>
    <property type="match status" value="1"/>
</dbReference>
<name>A0A7G9RFG8_9ACTN</name>
<dbReference type="Pfam" id="PF00300">
    <property type="entry name" value="His_Phos_1"/>
    <property type="match status" value="1"/>
</dbReference>
<sequence length="225" mass="24274">MSQVLLVRHGQASWGAADYDVLSGTGEQQSRVLGAALAARGVRPSLVVRGAMRRHRQTADAAVRAAGWDVGTLEDTGWNEFDHVQMLSLHPAGPGDTTGEGLDREAFQRWFEAATARWTGGDFAEEYDESFAAFGMRVEAALRRTVEQLDRIDSGGTAVVFTSGGPAAWVATSLLGGDASVWMRLNPVTVNASVTKLVVGRRGTTLVSFNDHSHLEVETDLLTYR</sequence>
<dbReference type="KEGG" id="nmes:H9L09_08445"/>
<keyword evidence="3" id="KW-1185">Reference proteome</keyword>
<dbReference type="AlphaFoldDB" id="A0A7G9RFG8"/>
<evidence type="ECO:0000313" key="2">
    <source>
        <dbReference type="EMBL" id="QNN54343.1"/>
    </source>
</evidence>
<dbReference type="GO" id="GO:0016787">
    <property type="term" value="F:hydrolase activity"/>
    <property type="evidence" value="ECO:0007669"/>
    <property type="project" value="UniProtKB-KW"/>
</dbReference>
<dbReference type="SUPFAM" id="SSF53254">
    <property type="entry name" value="Phosphoglycerate mutase-like"/>
    <property type="match status" value="1"/>
</dbReference>
<dbReference type="CDD" id="cd07067">
    <property type="entry name" value="HP_PGM_like"/>
    <property type="match status" value="1"/>
</dbReference>
<organism evidence="2 3">
    <name type="scientific">Nocardioides mesophilus</name>
    <dbReference type="NCBI Taxonomy" id="433659"/>
    <lineage>
        <taxon>Bacteria</taxon>
        <taxon>Bacillati</taxon>
        <taxon>Actinomycetota</taxon>
        <taxon>Actinomycetes</taxon>
        <taxon>Propionibacteriales</taxon>
        <taxon>Nocardioidaceae</taxon>
        <taxon>Nocardioides</taxon>
    </lineage>
</organism>
<gene>
    <name evidence="2" type="ORF">H9L09_08445</name>
</gene>